<evidence type="ECO:0000259" key="2">
    <source>
        <dbReference type="Pfam" id="PF02517"/>
    </source>
</evidence>
<evidence type="ECO:0000313" key="4">
    <source>
        <dbReference type="Proteomes" id="UP000052020"/>
    </source>
</evidence>
<sequence length="243" mass="26187">MSDGALVGLVILGWALANGLPHLVVYQATRHIYYQLPSLGLVMIAENSITLLNLGAALLIARVVAGERSLWDTLGWRFDAEAVFWGLAGFAAMTIWPGLVNRLTPRQIVYGPMSARCGRAGLAFASISLVLLPAFCEETMFRGLIQGEASRILGPGLGIALAALLFGLRHLPADLHWARVHGAGWPGWLNRVLELYGGAVILGFARYLSESTFAAWIAHQCAAMLIVKQFLPTAGRGRPETDA</sequence>
<feature type="transmembrane region" description="Helical" evidence="1">
    <location>
        <begin position="41"/>
        <end position="61"/>
    </location>
</feature>
<protein>
    <recommendedName>
        <fullName evidence="2">CAAX prenyl protease 2/Lysostaphin resistance protein A-like domain-containing protein</fullName>
    </recommendedName>
</protein>
<dbReference type="GO" id="GO:0080120">
    <property type="term" value="P:CAAX-box protein maturation"/>
    <property type="evidence" value="ECO:0007669"/>
    <property type="project" value="UniProtKB-ARBA"/>
</dbReference>
<dbReference type="GO" id="GO:0004175">
    <property type="term" value="F:endopeptidase activity"/>
    <property type="evidence" value="ECO:0007669"/>
    <property type="project" value="UniProtKB-ARBA"/>
</dbReference>
<feature type="transmembrane region" description="Helical" evidence="1">
    <location>
        <begin position="120"/>
        <end position="137"/>
    </location>
</feature>
<gene>
    <name evidence="3" type="ORF">AMK68_02040</name>
</gene>
<organism evidence="3 4">
    <name type="scientific">candidate division KD3-62 bacterium DG_56</name>
    <dbReference type="NCBI Taxonomy" id="1704032"/>
    <lineage>
        <taxon>Bacteria</taxon>
        <taxon>candidate division KD3-62</taxon>
    </lineage>
</organism>
<comment type="caution">
    <text evidence="3">The sequence shown here is derived from an EMBL/GenBank/DDBJ whole genome shotgun (WGS) entry which is preliminary data.</text>
</comment>
<keyword evidence="1" id="KW-0812">Transmembrane</keyword>
<proteinExistence type="predicted"/>
<name>A0A0S7XQW1_9BACT</name>
<feature type="domain" description="CAAX prenyl protease 2/Lysostaphin resistance protein A-like" evidence="2">
    <location>
        <begin position="122"/>
        <end position="221"/>
    </location>
</feature>
<dbReference type="EMBL" id="LIZY01000035">
    <property type="protein sequence ID" value="KPJ64236.1"/>
    <property type="molecule type" value="Genomic_DNA"/>
</dbReference>
<reference evidence="3 4" key="1">
    <citation type="journal article" date="2015" name="Microbiome">
        <title>Genomic resolution of linkages in carbon, nitrogen, and sulfur cycling among widespread estuary sediment bacteria.</title>
        <authorList>
            <person name="Baker B.J."/>
            <person name="Lazar C.S."/>
            <person name="Teske A.P."/>
            <person name="Dick G.J."/>
        </authorList>
    </citation>
    <scope>NUCLEOTIDE SEQUENCE [LARGE SCALE GENOMIC DNA]</scope>
    <source>
        <strain evidence="3">DG_56</strain>
    </source>
</reference>
<keyword evidence="1" id="KW-0472">Membrane</keyword>
<feature type="transmembrane region" description="Helical" evidence="1">
    <location>
        <begin position="149"/>
        <end position="168"/>
    </location>
</feature>
<dbReference type="AlphaFoldDB" id="A0A0S7XQW1"/>
<dbReference type="Proteomes" id="UP000052020">
    <property type="component" value="Unassembled WGS sequence"/>
</dbReference>
<dbReference type="InterPro" id="IPR003675">
    <property type="entry name" value="Rce1/LyrA-like_dom"/>
</dbReference>
<dbReference type="Pfam" id="PF02517">
    <property type="entry name" value="Rce1-like"/>
    <property type="match status" value="1"/>
</dbReference>
<accession>A0A0S7XQW1</accession>
<keyword evidence="1" id="KW-1133">Transmembrane helix</keyword>
<dbReference type="PATRIC" id="fig|1704032.3.peg.197"/>
<evidence type="ECO:0000313" key="3">
    <source>
        <dbReference type="EMBL" id="KPJ64236.1"/>
    </source>
</evidence>
<evidence type="ECO:0000256" key="1">
    <source>
        <dbReference type="SAM" id="Phobius"/>
    </source>
</evidence>
<feature type="transmembrane region" description="Helical" evidence="1">
    <location>
        <begin position="82"/>
        <end position="100"/>
    </location>
</feature>